<evidence type="ECO:0000313" key="5">
    <source>
        <dbReference type="Proteomes" id="UP001473302"/>
    </source>
</evidence>
<dbReference type="Gene3D" id="2.40.160.120">
    <property type="match status" value="1"/>
</dbReference>
<proteinExistence type="inferred from homology"/>
<organism evidence="4 5">
    <name type="scientific">Mucor flavus</name>
    <dbReference type="NCBI Taxonomy" id="439312"/>
    <lineage>
        <taxon>Eukaryota</taxon>
        <taxon>Fungi</taxon>
        <taxon>Fungi incertae sedis</taxon>
        <taxon>Mucoromycota</taxon>
        <taxon>Mucoromycotina</taxon>
        <taxon>Mucoromycetes</taxon>
        <taxon>Mucorales</taxon>
        <taxon>Mucorineae</taxon>
        <taxon>Mucoraceae</taxon>
        <taxon>Mucor</taxon>
    </lineage>
</organism>
<protein>
    <recommendedName>
        <fullName evidence="6">Oxysterol-binding protein</fullName>
    </recommendedName>
</protein>
<feature type="region of interest" description="Disordered" evidence="3">
    <location>
        <begin position="1"/>
        <end position="21"/>
    </location>
</feature>
<keyword evidence="5" id="KW-1185">Reference proteome</keyword>
<evidence type="ECO:0000256" key="2">
    <source>
        <dbReference type="RuleBase" id="RU003844"/>
    </source>
</evidence>
<accession>A0ABP9Z0F0</accession>
<evidence type="ECO:0008006" key="6">
    <source>
        <dbReference type="Google" id="ProtNLM"/>
    </source>
</evidence>
<dbReference type="InterPro" id="IPR018494">
    <property type="entry name" value="Oxysterol-bd_CS"/>
</dbReference>
<sequence>MNKTSMPHHTNDNENNTEEIEEGSRSILLSIASQLTKGTDLHKVALPTFVLEPRSMLERITDFMAHPELILPVSDIEDDTERFIAVVKWFLSGWHIKPKGVKKPYNPVLGEFFRCKYRYDDGSEGYYIAEQVSHHPPASAFFYTCPQHKVIITGDIKPKSKFYGNSVASLMKGTTNFILPTRNEELYEVHMPNMYARGVLIGTMTLELGDTSTITCKSTDLICEMDFQTKGYFSGQCNSVSAKIKRLSTQEILYEISGQWSAELFIKKYDPNEKTSVVGGLLSFKKDTTKEKQSDVMVDVRQHRVYPLSVPQVQEEKESRRLWSKLTEEIKSGNYDKATEEKLKVEDTERELRKVREENNIEWQTRFFNVKGDDYPLKGIET</sequence>
<dbReference type="Pfam" id="PF01237">
    <property type="entry name" value="Oxysterol_BP"/>
    <property type="match status" value="1"/>
</dbReference>
<dbReference type="Proteomes" id="UP001473302">
    <property type="component" value="Unassembled WGS sequence"/>
</dbReference>
<dbReference type="Gene3D" id="3.30.70.3490">
    <property type="match status" value="1"/>
</dbReference>
<evidence type="ECO:0000256" key="1">
    <source>
        <dbReference type="ARBA" id="ARBA00008842"/>
    </source>
</evidence>
<dbReference type="InterPro" id="IPR037239">
    <property type="entry name" value="OSBP_sf"/>
</dbReference>
<dbReference type="PANTHER" id="PTHR10972:SF102">
    <property type="entry name" value="OXYSTEROL-BINDING PROTEIN"/>
    <property type="match status" value="1"/>
</dbReference>
<dbReference type="PROSITE" id="PS01013">
    <property type="entry name" value="OSBP"/>
    <property type="match status" value="1"/>
</dbReference>
<reference evidence="4 5" key="1">
    <citation type="submission" date="2024-04" db="EMBL/GenBank/DDBJ databases">
        <title>genome sequences of Mucor flavus KT1a and Helicostylum pulchrum KT1b strains isolated from the surface of a dry-aged beef.</title>
        <authorList>
            <person name="Toyotome T."/>
            <person name="Hosono M."/>
            <person name="Torimaru M."/>
            <person name="Fukuda K."/>
            <person name="Mikami N."/>
        </authorList>
    </citation>
    <scope>NUCLEOTIDE SEQUENCE [LARGE SCALE GENOMIC DNA]</scope>
    <source>
        <strain evidence="4 5">KT1a</strain>
    </source>
</reference>
<name>A0ABP9Z0F0_9FUNG</name>
<gene>
    <name evidence="4" type="ORF">MFLAVUS_006045</name>
</gene>
<dbReference type="SUPFAM" id="SSF144000">
    <property type="entry name" value="Oxysterol-binding protein-like"/>
    <property type="match status" value="1"/>
</dbReference>
<dbReference type="Gene3D" id="1.10.287.2720">
    <property type="match status" value="1"/>
</dbReference>
<evidence type="ECO:0000256" key="3">
    <source>
        <dbReference type="SAM" id="MobiDB-lite"/>
    </source>
</evidence>
<dbReference type="PANTHER" id="PTHR10972">
    <property type="entry name" value="OXYSTEROL-BINDING PROTEIN-RELATED"/>
    <property type="match status" value="1"/>
</dbReference>
<dbReference type="EMBL" id="BAABUK010000013">
    <property type="protein sequence ID" value="GAA5812588.1"/>
    <property type="molecule type" value="Genomic_DNA"/>
</dbReference>
<dbReference type="InterPro" id="IPR000648">
    <property type="entry name" value="Oxysterol-bd"/>
</dbReference>
<evidence type="ECO:0000313" key="4">
    <source>
        <dbReference type="EMBL" id="GAA5812588.1"/>
    </source>
</evidence>
<comment type="similarity">
    <text evidence="1 2">Belongs to the OSBP family.</text>
</comment>
<comment type="caution">
    <text evidence="4">The sequence shown here is derived from an EMBL/GenBank/DDBJ whole genome shotgun (WGS) entry which is preliminary data.</text>
</comment>